<dbReference type="CDD" id="cd18578">
    <property type="entry name" value="ABC_6TM_Pgp_ABCB1_D2_like"/>
    <property type="match status" value="1"/>
</dbReference>
<evidence type="ECO:0000256" key="3">
    <source>
        <dbReference type="ARBA" id="ARBA00022692"/>
    </source>
</evidence>
<dbReference type="PROSITE" id="PS50893">
    <property type="entry name" value="ABC_TRANSPORTER_2"/>
    <property type="match status" value="2"/>
</dbReference>
<feature type="transmembrane region" description="Helical" evidence="9">
    <location>
        <begin position="945"/>
        <end position="964"/>
    </location>
</feature>
<feature type="transmembrane region" description="Helical" evidence="9">
    <location>
        <begin position="368"/>
        <end position="387"/>
    </location>
</feature>
<evidence type="ECO:0000256" key="5">
    <source>
        <dbReference type="ARBA" id="ARBA00022840"/>
    </source>
</evidence>
<feature type="region of interest" description="Disordered" evidence="8">
    <location>
        <begin position="744"/>
        <end position="776"/>
    </location>
</feature>
<feature type="transmembrane region" description="Helical" evidence="9">
    <location>
        <begin position="837"/>
        <end position="856"/>
    </location>
</feature>
<feature type="compositionally biased region" description="Polar residues" evidence="8">
    <location>
        <begin position="37"/>
        <end position="46"/>
    </location>
</feature>
<accession>A0ABM1A709</accession>
<evidence type="ECO:0000259" key="10">
    <source>
        <dbReference type="PROSITE" id="PS50893"/>
    </source>
</evidence>
<feature type="domain" description="ABC transporter" evidence="10">
    <location>
        <begin position="1119"/>
        <end position="1357"/>
    </location>
</feature>
<dbReference type="InterPro" id="IPR027417">
    <property type="entry name" value="P-loop_NTPase"/>
</dbReference>
<keyword evidence="12" id="KW-1185">Reference proteome</keyword>
<evidence type="ECO:0000313" key="12">
    <source>
        <dbReference type="Proteomes" id="UP000694888"/>
    </source>
</evidence>
<comment type="similarity">
    <text evidence="2">Belongs to the ABC transporter superfamily. ABCB family. Multidrug resistance exporter (TC 3.A.1.201) subfamily.</text>
</comment>
<evidence type="ECO:0000256" key="9">
    <source>
        <dbReference type="SAM" id="Phobius"/>
    </source>
</evidence>
<dbReference type="PANTHER" id="PTHR43394">
    <property type="entry name" value="ATP-DEPENDENT PERMEASE MDL1, MITOCHONDRIAL"/>
    <property type="match status" value="1"/>
</dbReference>
<dbReference type="CDD" id="cd03249">
    <property type="entry name" value="ABC_MTABC3_MDL1_MDL2"/>
    <property type="match status" value="2"/>
</dbReference>
<keyword evidence="6 9" id="KW-1133">Transmembrane helix</keyword>
<feature type="transmembrane region" description="Helical" evidence="9">
    <location>
        <begin position="920"/>
        <end position="939"/>
    </location>
</feature>
<evidence type="ECO:0000256" key="4">
    <source>
        <dbReference type="ARBA" id="ARBA00022741"/>
    </source>
</evidence>
<dbReference type="SMART" id="SM00382">
    <property type="entry name" value="AAA"/>
    <property type="match status" value="2"/>
</dbReference>
<feature type="transmembrane region" description="Helical" evidence="9">
    <location>
        <begin position="795"/>
        <end position="817"/>
    </location>
</feature>
<dbReference type="Gene3D" id="3.40.50.300">
    <property type="entry name" value="P-loop containing nucleotide triphosphate hydrolases"/>
    <property type="match status" value="2"/>
</dbReference>
<feature type="domain" description="ABC transporter" evidence="10">
    <location>
        <begin position="460"/>
        <end position="696"/>
    </location>
</feature>
<dbReference type="Pfam" id="PF00005">
    <property type="entry name" value="ABC_tran"/>
    <property type="match status" value="2"/>
</dbReference>
<proteinExistence type="inferred from homology"/>
<feature type="transmembrane region" description="Helical" evidence="9">
    <location>
        <begin position="258"/>
        <end position="277"/>
    </location>
</feature>
<feature type="domain" description="ABC transmembrane type-1" evidence="11">
    <location>
        <begin position="797"/>
        <end position="1084"/>
    </location>
</feature>
<dbReference type="PROSITE" id="PS50929">
    <property type="entry name" value="ABC_TM1F"/>
    <property type="match status" value="2"/>
</dbReference>
<dbReference type="PROSITE" id="PS00211">
    <property type="entry name" value="ABC_TRANSPORTER_1"/>
    <property type="match status" value="2"/>
</dbReference>
<name>A0ABM1A709_APLCA</name>
<dbReference type="CDD" id="cd18577">
    <property type="entry name" value="ABC_6TM_Pgp_ABCB1_D1_like"/>
    <property type="match status" value="1"/>
</dbReference>
<dbReference type="Gene3D" id="1.20.1560.10">
    <property type="entry name" value="ABC transporter type 1, transmembrane domain"/>
    <property type="match status" value="1"/>
</dbReference>
<dbReference type="InterPro" id="IPR003593">
    <property type="entry name" value="AAA+_ATPase"/>
</dbReference>
<dbReference type="InterPro" id="IPR011527">
    <property type="entry name" value="ABC1_TM_dom"/>
</dbReference>
<sequence>MTKKKHQNEVSLTNIKRLNTQVDADPGGVDIMMNGGKHTNGTSTATGHGKPDAPFQNGKGTAQNGIAEPKPGSQQLEITRNGKGTEGCDFCDEISVGSGKDGGVEKSEVDRTVGPLELFKFATPLAKLLMFIGTIGALMLGVAPPYNISLFGDVIDVFLLNSLQNKTNSTTTDGLKEEVIPIIYQFIGIAFGAFLGGFLAVSCWQWAAEIQVSEMRKTFFRAVMRQDMSWFDVNESGEISSRFSEDMSKISEGIGDKLAIFVQWTTTWISAYIMAFVSDWRLTLAVIVFSPIIILVGSILVKVLRNLAAKEFRAYAKAGAVAEQCLRAIRTVQAFHGQEKEIARYERCLGDAVKVASKKGLAVGLGQSALFFTLYVNLAVAMWVGTVLIQEENLSPGRILPVFLGMVIGSVAMGNALNNLESFANARGAAGKVFDIMARQPMIDIGSQKGLKPQTLQGHVRFHNVKFAYPARPDSVVLAGLNLEVRPGQNVALVGPSGCGKSTTVQLIQRFYDVLDGQVTIDGHNIKDINLAWLRGQIGVVSQEPVLFDATIGENIRFGHLSATQKEIEQAAIDANVHDFISTLPEGYDTRIGERGAQLSGGQKQRIAIARALLRNPKILLMDEATSALDHESEAVVQSALDKAGIGRTTITIAHRLSTVRNADKIVAFSEGEAIEEGTHDQLMARQGLYYQLVQIQANIEKESNLDIADVEIVEEDDWEEDIIDGKLVRASFKRMSSSSKGLQKQVSLVARDSKRKAKADISSPGKPGSQKEEPEAEPVTIAQVFHYNSTEWHLILIGSFSSLVTGAVHPCFSFVISEFIKTFSVEDETEQMNHVHILGASIIGIAIISAISRMFQGYSFSKSGAILTARLRRLTFASIVNQDMEFFDQPHNQVGAIASKLSADASMVQGATGSKIGQVLEAISVLGCSLTIAFVFGWKLALVVVSFLPLMIISGLVQGRAIAGAAKKDRSQLQQAGKLCSEVVDNVRTVASINREEYFVDKFCELIDQTIASNKKMSIIYGITYGVANCLVFFAYAAAFYYGSTLVENGEIEFYNVFRVFGAIVFGGAMVGRQSSFSIDYTKAKLAAARILQLIHRVPKVDVRESQGVKLDLFRGRVCLDKAVYHYSTRPNIPVLNGMDLTINPGETVALVGSSGCGKSTTTQLIERFYDVDSGCLLVDGVDIRKINLQWYRKQLGIVSQEPTLFDSSIAENIAYGDNSRDVSMDEIIQAARQANIHTFVSSLPQGYQTNVGDKGTQLSGGQKQRIAIARALVRNPKILLLDEATSALDTESEKVVQEALDRASQHRTCIVIAHRLSTIQNADKIAVVSKGKVIEQGTHAQLMTIKGAYYRLQKVQNKSQEE</sequence>
<dbReference type="SUPFAM" id="SSF52540">
    <property type="entry name" value="P-loop containing nucleoside triphosphate hydrolases"/>
    <property type="match status" value="2"/>
</dbReference>
<dbReference type="InterPro" id="IPR036640">
    <property type="entry name" value="ABC1_TM_sf"/>
</dbReference>
<keyword evidence="7 9" id="KW-0472">Membrane</keyword>
<dbReference type="Pfam" id="PF00664">
    <property type="entry name" value="ABC_membrane"/>
    <property type="match status" value="2"/>
</dbReference>
<feature type="transmembrane region" description="Helical" evidence="9">
    <location>
        <begin position="128"/>
        <end position="146"/>
    </location>
</feature>
<feature type="transmembrane region" description="Helical" evidence="9">
    <location>
        <begin position="399"/>
        <end position="417"/>
    </location>
</feature>
<dbReference type="Proteomes" id="UP000694888">
    <property type="component" value="Unplaced"/>
</dbReference>
<dbReference type="InterPro" id="IPR039421">
    <property type="entry name" value="Type_1_exporter"/>
</dbReference>
<evidence type="ECO:0000256" key="6">
    <source>
        <dbReference type="ARBA" id="ARBA00022989"/>
    </source>
</evidence>
<gene>
    <name evidence="13" type="primary">LOC101858209</name>
</gene>
<keyword evidence="3 9" id="KW-0812">Transmembrane</keyword>
<evidence type="ECO:0000313" key="13">
    <source>
        <dbReference type="RefSeq" id="XP_012942089.1"/>
    </source>
</evidence>
<feature type="transmembrane region" description="Helical" evidence="9">
    <location>
        <begin position="283"/>
        <end position="304"/>
    </location>
</feature>
<evidence type="ECO:0000256" key="8">
    <source>
        <dbReference type="SAM" id="MobiDB-lite"/>
    </source>
</evidence>
<keyword evidence="4" id="KW-0547">Nucleotide-binding</keyword>
<feature type="transmembrane region" description="Helical" evidence="9">
    <location>
        <begin position="1020"/>
        <end position="1043"/>
    </location>
</feature>
<dbReference type="RefSeq" id="XP_012942089.1">
    <property type="nucleotide sequence ID" value="XM_013086635.2"/>
</dbReference>
<dbReference type="SUPFAM" id="SSF90123">
    <property type="entry name" value="ABC transporter transmembrane region"/>
    <property type="match status" value="2"/>
</dbReference>
<organism evidence="12 13">
    <name type="scientific">Aplysia californica</name>
    <name type="common">California sea hare</name>
    <dbReference type="NCBI Taxonomy" id="6500"/>
    <lineage>
        <taxon>Eukaryota</taxon>
        <taxon>Metazoa</taxon>
        <taxon>Spiralia</taxon>
        <taxon>Lophotrochozoa</taxon>
        <taxon>Mollusca</taxon>
        <taxon>Gastropoda</taxon>
        <taxon>Heterobranchia</taxon>
        <taxon>Euthyneura</taxon>
        <taxon>Tectipleura</taxon>
        <taxon>Aplysiida</taxon>
        <taxon>Aplysioidea</taxon>
        <taxon>Aplysiidae</taxon>
        <taxon>Aplysia</taxon>
    </lineage>
</organism>
<evidence type="ECO:0000256" key="1">
    <source>
        <dbReference type="ARBA" id="ARBA00004141"/>
    </source>
</evidence>
<dbReference type="PANTHER" id="PTHR43394:SF27">
    <property type="entry name" value="ATP-DEPENDENT TRANSLOCASE ABCB1-LIKE"/>
    <property type="match status" value="1"/>
</dbReference>
<evidence type="ECO:0000256" key="2">
    <source>
        <dbReference type="ARBA" id="ARBA00007577"/>
    </source>
</evidence>
<evidence type="ECO:0000256" key="7">
    <source>
        <dbReference type="ARBA" id="ARBA00023136"/>
    </source>
</evidence>
<reference evidence="13" key="1">
    <citation type="submission" date="2025-08" db="UniProtKB">
        <authorList>
            <consortium name="RefSeq"/>
        </authorList>
    </citation>
    <scope>IDENTIFICATION</scope>
</reference>
<protein>
    <submittedName>
        <fullName evidence="13">ATP-dependent translocase ABCB1</fullName>
    </submittedName>
</protein>
<dbReference type="GeneID" id="101858209"/>
<dbReference type="InterPro" id="IPR003439">
    <property type="entry name" value="ABC_transporter-like_ATP-bd"/>
</dbReference>
<feature type="domain" description="ABC transmembrane type-1" evidence="11">
    <location>
        <begin position="131"/>
        <end position="425"/>
    </location>
</feature>
<evidence type="ECO:0000259" key="11">
    <source>
        <dbReference type="PROSITE" id="PS50929"/>
    </source>
</evidence>
<dbReference type="InterPro" id="IPR017871">
    <property type="entry name" value="ABC_transporter-like_CS"/>
</dbReference>
<feature type="transmembrane region" description="Helical" evidence="9">
    <location>
        <begin position="182"/>
        <end position="207"/>
    </location>
</feature>
<keyword evidence="5" id="KW-0067">ATP-binding</keyword>
<comment type="subcellular location">
    <subcellularLocation>
        <location evidence="1">Membrane</location>
        <topology evidence="1">Multi-pass membrane protein</topology>
    </subcellularLocation>
</comment>
<feature type="transmembrane region" description="Helical" evidence="9">
    <location>
        <begin position="1055"/>
        <end position="1073"/>
    </location>
</feature>
<feature type="region of interest" description="Disordered" evidence="8">
    <location>
        <begin position="37"/>
        <end position="74"/>
    </location>
</feature>